<dbReference type="GO" id="GO:0003677">
    <property type="term" value="F:DNA binding"/>
    <property type="evidence" value="ECO:0007669"/>
    <property type="project" value="UniProtKB-KW"/>
</dbReference>
<dbReference type="InterPro" id="IPR006133">
    <property type="entry name" value="DNA-dir_DNA_pol_B_exonuc"/>
</dbReference>
<evidence type="ECO:0000256" key="7">
    <source>
        <dbReference type="ARBA" id="ARBA00022833"/>
    </source>
</evidence>
<dbReference type="Pfam" id="PF03104">
    <property type="entry name" value="DNA_pol_B_exo1"/>
    <property type="match status" value="1"/>
</dbReference>
<dbReference type="PANTHER" id="PTHR45812">
    <property type="entry name" value="DNA POLYMERASE ZETA CATALYTIC SUBUNIT"/>
    <property type="match status" value="1"/>
</dbReference>
<feature type="region of interest" description="Disordered" evidence="14">
    <location>
        <begin position="435"/>
        <end position="508"/>
    </location>
</feature>
<feature type="compositionally biased region" description="Basic and acidic residues" evidence="14">
    <location>
        <begin position="478"/>
        <end position="492"/>
    </location>
</feature>
<dbReference type="PANTHER" id="PTHR45812:SF1">
    <property type="entry name" value="DNA POLYMERASE ZETA CATALYTIC SUBUNIT"/>
    <property type="match status" value="1"/>
</dbReference>
<keyword evidence="11" id="KW-0234">DNA repair</keyword>
<evidence type="ECO:0000313" key="20">
    <source>
        <dbReference type="Proteomes" id="UP000750711"/>
    </source>
</evidence>
<comment type="caution">
    <text evidence="19">The sequence shown here is derived from an EMBL/GenBank/DDBJ whole genome shotgun (WGS) entry which is preliminary data.</text>
</comment>
<evidence type="ECO:0000259" key="15">
    <source>
        <dbReference type="Pfam" id="PF00136"/>
    </source>
</evidence>
<keyword evidence="13" id="KW-0235">DNA replication</keyword>
<dbReference type="InterPro" id="IPR030559">
    <property type="entry name" value="PolZ_Rev3"/>
</dbReference>
<evidence type="ECO:0000256" key="12">
    <source>
        <dbReference type="ARBA" id="ARBA00049244"/>
    </source>
</evidence>
<dbReference type="GO" id="GO:0051536">
    <property type="term" value="F:iron-sulfur cluster binding"/>
    <property type="evidence" value="ECO:0007669"/>
    <property type="project" value="UniProtKB-KW"/>
</dbReference>
<dbReference type="PROSITE" id="PS00116">
    <property type="entry name" value="DNA_POLYMERASE_B"/>
    <property type="match status" value="1"/>
</dbReference>
<feature type="domain" description="DNA polymerase delta/zeta catalytic subunit N-terminal" evidence="17">
    <location>
        <begin position="57"/>
        <end position="135"/>
    </location>
</feature>
<comment type="cofactor">
    <cofactor evidence="1">
        <name>[4Fe-4S] cluster</name>
        <dbReference type="ChEBI" id="CHEBI:49883"/>
    </cofactor>
</comment>
<dbReference type="SMART" id="SM00486">
    <property type="entry name" value="POLBc"/>
    <property type="match status" value="1"/>
</dbReference>
<feature type="domain" description="DNA polymerase zeta catalytic subunit N-terminal" evidence="18">
    <location>
        <begin position="6"/>
        <end position="56"/>
    </location>
</feature>
<dbReference type="GO" id="GO:0016035">
    <property type="term" value="C:zeta DNA polymerase complex"/>
    <property type="evidence" value="ECO:0007669"/>
    <property type="project" value="InterPro"/>
</dbReference>
<evidence type="ECO:0000259" key="17">
    <source>
        <dbReference type="Pfam" id="PF24055"/>
    </source>
</evidence>
<dbReference type="InterPro" id="IPR006172">
    <property type="entry name" value="DNA-dir_DNA_pol_B"/>
</dbReference>
<dbReference type="InterPro" id="IPR012337">
    <property type="entry name" value="RNaseH-like_sf"/>
</dbReference>
<feature type="compositionally biased region" description="Acidic residues" evidence="14">
    <location>
        <begin position="466"/>
        <end position="477"/>
    </location>
</feature>
<dbReference type="InterPro" id="IPR042087">
    <property type="entry name" value="DNA_pol_B_thumb"/>
</dbReference>
<dbReference type="Pfam" id="PF24065">
    <property type="entry name" value="REV3_N"/>
    <property type="match status" value="1"/>
</dbReference>
<dbReference type="InterPro" id="IPR017964">
    <property type="entry name" value="DNA-dir_DNA_pol_B_CS"/>
</dbReference>
<evidence type="ECO:0000256" key="2">
    <source>
        <dbReference type="ARBA" id="ARBA00005755"/>
    </source>
</evidence>
<feature type="region of interest" description="Disordered" evidence="14">
    <location>
        <begin position="372"/>
        <end position="418"/>
    </location>
</feature>
<dbReference type="InterPro" id="IPR056447">
    <property type="entry name" value="REV3_N"/>
</dbReference>
<dbReference type="SUPFAM" id="SSF53098">
    <property type="entry name" value="Ribonuclease H-like"/>
    <property type="match status" value="1"/>
</dbReference>
<evidence type="ECO:0000259" key="18">
    <source>
        <dbReference type="Pfam" id="PF24065"/>
    </source>
</evidence>
<dbReference type="Gene3D" id="1.10.132.60">
    <property type="entry name" value="DNA polymerase family B, C-terminal domain"/>
    <property type="match status" value="1"/>
</dbReference>
<dbReference type="FunFam" id="3.30.420.10:FF:000024">
    <property type="entry name" value="DNA polymerase zeta catalytic subunit"/>
    <property type="match status" value="1"/>
</dbReference>
<dbReference type="InterPro" id="IPR006134">
    <property type="entry name" value="DNA-dir_DNA_pol_B_multi_dom"/>
</dbReference>
<evidence type="ECO:0000256" key="14">
    <source>
        <dbReference type="SAM" id="MobiDB-lite"/>
    </source>
</evidence>
<dbReference type="Proteomes" id="UP000750711">
    <property type="component" value="Unassembled WGS sequence"/>
</dbReference>
<evidence type="ECO:0000256" key="3">
    <source>
        <dbReference type="ARBA" id="ARBA00022679"/>
    </source>
</evidence>
<dbReference type="FunFam" id="1.10.287.690:FF:000002">
    <property type="entry name" value="DNA polymerase zeta"/>
    <property type="match status" value="1"/>
</dbReference>
<evidence type="ECO:0000256" key="6">
    <source>
        <dbReference type="ARBA" id="ARBA00022763"/>
    </source>
</evidence>
<keyword evidence="20" id="KW-1185">Reference proteome</keyword>
<sequence length="1296" mass="147517">MAKPTFNLRLDCIDHYQAGWTFYDPQVPYEYRPVKVPVIRVFGSTETGQRVCAHFHGAFPYLYVGYPKESDPAEMETHIDHLRNSIESELASIRLPSSGGKYVVRITLVKGVPFYGYHEGYSCFLKIYLFNPSHITRVADLLREGVIMGTMFQPYESHLEYPLQFMCDYNLHGCSYIKCGGFKFRHPVPHYQEIGDTTAAKARHRWNDSTISPYMITHGGVLPKQSYCALEVDVLVQDILNRKEARCSSIHHDFVELRSPSLPKVRLVPSLAELWEYEERRRRRANPYIHPQSSPFSRDALVSMSAEPRSSQESFWLHEKEIRRRLDLTVVRERTSYNGRRNAVSFDDFIESDPLEQIATSVYDSVEDFCPEETEISQSRPTTSRNSGSGSGNKTAKDIGGGKAAGFSSEEFPMELDEEELTRELDAMSQEARETRYFPPYNKHSSGYNLPPDSSELPLIGAGNTEDLEEDDYDDLYDPPRPRRTGDAKRMGESLSPPPPSKRARVQNDGYPFPRLAVYRIPHYSDEKDVPKHPVEYGGKVFRLGNKALPLPSDDRLRHRKEDRTSRSWEPGMDPPNRDQVRIWNNSKAGATIGRLHPKLSQPSRIEFVLKDSQKASSVWRETQYMSVMSLEIHANTRGTLSPDPEKDEIRCVFWCLETNEEIGGIKHYTTGIVAMAKGTLAKAIAKEAGVPVDEEPTELGLIRRVVEIVRTRDPDILAGYDVQRASWGYLVERAASKYNCHLTEELSRIINRQPGRNSGYDKHAWGYSTHGQVSAVTGRHTLNILRLMQKELHLSRHSLESVTLHLLGKSVPSYSHKDLAIWCATQISRDVSKFVHYYTSRTRLNLEILERTETVARTSEQARILGIDFFSVLTRGSQFRVESMMFRLAKLEEYLLPSPSEAQVAGQNPLQCPPLVMEPVSNYYNSPVVVLDFQSLYPSIMIAYNYCYSTYLGDVSDLPGRTKMGFTNYKREGGLLEMFGTNRINVCPYGHMYLKPEVRKSLLGKMLTEILETRVMIKNGMETDKEDKILQSLLNSRQLALKLLANVTYGYVSATATGRMPCPEIADSIVASARGTLEKAISLIHSEKRWNAEVVYGDTDSIFVSLENRTRDDAFKIGEEIAKAVTSLNPRPVKLKLQKVYHPCILLSKKRYAGYRYERRDQKAPEFEAKGLETVRRDETPANKTIEEKALRILFDTADLSKVKSYFTEQCARIMKGEVSVQDFCFSKEVRIGTYKHTDRAAIPPAALIATEKMTEDPRMEPVHGERVSYVMVTAAPGAKVNERCVSPERLLRDR</sequence>
<proteinExistence type="inferred from homology"/>
<feature type="domain" description="DNA-directed DNA polymerase family B multifunctional" evidence="15">
    <location>
        <begin position="870"/>
        <end position="1293"/>
    </location>
</feature>
<evidence type="ECO:0000256" key="1">
    <source>
        <dbReference type="ARBA" id="ARBA00001966"/>
    </source>
</evidence>
<feature type="region of interest" description="Disordered" evidence="14">
    <location>
        <begin position="548"/>
        <end position="580"/>
    </location>
</feature>
<keyword evidence="10" id="KW-0411">Iron-sulfur</keyword>
<dbReference type="GO" id="GO:0000724">
    <property type="term" value="P:double-strand break repair via homologous recombination"/>
    <property type="evidence" value="ECO:0007669"/>
    <property type="project" value="TreeGrafter"/>
</dbReference>
<feature type="compositionally biased region" description="Low complexity" evidence="14">
    <location>
        <begin position="379"/>
        <end position="388"/>
    </location>
</feature>
<dbReference type="EMBL" id="JAGHQM010001457">
    <property type="protein sequence ID" value="KAH0553475.1"/>
    <property type="molecule type" value="Genomic_DNA"/>
</dbReference>
<keyword evidence="7" id="KW-0862">Zinc</keyword>
<accession>A0A9P8L5K5</accession>
<dbReference type="Gene3D" id="3.30.420.10">
    <property type="entry name" value="Ribonuclease H-like superfamily/Ribonuclease H"/>
    <property type="match status" value="1"/>
</dbReference>
<evidence type="ECO:0000256" key="13">
    <source>
        <dbReference type="RuleBase" id="RU000442"/>
    </source>
</evidence>
<dbReference type="GO" id="GO:0046872">
    <property type="term" value="F:metal ion binding"/>
    <property type="evidence" value="ECO:0007669"/>
    <property type="project" value="UniProtKB-KW"/>
</dbReference>
<keyword evidence="4 13" id="KW-0548">Nucleotidyltransferase</keyword>
<keyword evidence="8 13" id="KW-0239">DNA-directed DNA polymerase</keyword>
<evidence type="ECO:0000259" key="16">
    <source>
        <dbReference type="Pfam" id="PF03104"/>
    </source>
</evidence>
<keyword evidence="9" id="KW-0408">Iron</keyword>
<dbReference type="Pfam" id="PF24055">
    <property type="entry name" value="POL3_N"/>
    <property type="match status" value="1"/>
</dbReference>
<evidence type="ECO:0000256" key="9">
    <source>
        <dbReference type="ARBA" id="ARBA00023004"/>
    </source>
</evidence>
<dbReference type="CDD" id="cd05534">
    <property type="entry name" value="POLBc_zeta"/>
    <property type="match status" value="1"/>
</dbReference>
<dbReference type="GO" id="GO:0005634">
    <property type="term" value="C:nucleus"/>
    <property type="evidence" value="ECO:0007669"/>
    <property type="project" value="TreeGrafter"/>
</dbReference>
<dbReference type="GO" id="GO:0003887">
    <property type="term" value="F:DNA-directed DNA polymerase activity"/>
    <property type="evidence" value="ECO:0007669"/>
    <property type="project" value="UniProtKB-KW"/>
</dbReference>
<dbReference type="InterPro" id="IPR043502">
    <property type="entry name" value="DNA/RNA_pol_sf"/>
</dbReference>
<dbReference type="Pfam" id="PF00136">
    <property type="entry name" value="DNA_pol_B"/>
    <property type="match status" value="1"/>
</dbReference>
<comment type="catalytic activity">
    <reaction evidence="12 13">
        <text>DNA(n) + a 2'-deoxyribonucleoside 5'-triphosphate = DNA(n+1) + diphosphate</text>
        <dbReference type="Rhea" id="RHEA:22508"/>
        <dbReference type="Rhea" id="RHEA-COMP:17339"/>
        <dbReference type="Rhea" id="RHEA-COMP:17340"/>
        <dbReference type="ChEBI" id="CHEBI:33019"/>
        <dbReference type="ChEBI" id="CHEBI:61560"/>
        <dbReference type="ChEBI" id="CHEBI:173112"/>
        <dbReference type="EC" id="2.7.7.7"/>
    </reaction>
</comment>
<dbReference type="PRINTS" id="PR00106">
    <property type="entry name" value="DNAPOLB"/>
</dbReference>
<keyword evidence="5" id="KW-0479">Metal-binding</keyword>
<feature type="domain" description="DNA-directed DNA polymerase family B exonuclease" evidence="16">
    <location>
        <begin position="607"/>
        <end position="803"/>
    </location>
</feature>
<dbReference type="Gene3D" id="1.10.287.690">
    <property type="entry name" value="Helix hairpin bin"/>
    <property type="match status" value="1"/>
</dbReference>
<evidence type="ECO:0000256" key="11">
    <source>
        <dbReference type="ARBA" id="ARBA00023204"/>
    </source>
</evidence>
<evidence type="ECO:0000256" key="5">
    <source>
        <dbReference type="ARBA" id="ARBA00022723"/>
    </source>
</evidence>
<reference evidence="19" key="1">
    <citation type="submission" date="2021-03" db="EMBL/GenBank/DDBJ databases">
        <title>Comparative genomics and phylogenomic investigation of the class Geoglossomycetes provide insights into ecological specialization and systematics.</title>
        <authorList>
            <person name="Melie T."/>
            <person name="Pirro S."/>
            <person name="Miller A.N."/>
            <person name="Quandt A."/>
        </authorList>
    </citation>
    <scope>NUCLEOTIDE SEQUENCE</scope>
    <source>
        <strain evidence="19">CAQ_001_2017</strain>
    </source>
</reference>
<evidence type="ECO:0000256" key="4">
    <source>
        <dbReference type="ARBA" id="ARBA00022695"/>
    </source>
</evidence>
<protein>
    <recommendedName>
        <fullName evidence="13">DNA polymerase</fullName>
        <ecNumber evidence="13">2.7.7.7</ecNumber>
    </recommendedName>
</protein>
<dbReference type="GO" id="GO:0006260">
    <property type="term" value="P:DNA replication"/>
    <property type="evidence" value="ECO:0007669"/>
    <property type="project" value="UniProtKB-KW"/>
</dbReference>
<dbReference type="InterPro" id="IPR023211">
    <property type="entry name" value="DNA_pol_palm_dom_sf"/>
</dbReference>
<evidence type="ECO:0000256" key="8">
    <source>
        <dbReference type="ARBA" id="ARBA00022932"/>
    </source>
</evidence>
<dbReference type="GO" id="GO:0042276">
    <property type="term" value="P:error-prone translesion synthesis"/>
    <property type="evidence" value="ECO:0007669"/>
    <property type="project" value="TreeGrafter"/>
</dbReference>
<comment type="similarity">
    <text evidence="2 13">Belongs to the DNA polymerase type-B family.</text>
</comment>
<keyword evidence="13" id="KW-0238">DNA-binding</keyword>
<name>A0A9P8L5K5_9PEZI</name>
<dbReference type="InterPro" id="IPR056435">
    <property type="entry name" value="DPOD/Z_N"/>
</dbReference>
<dbReference type="Gene3D" id="3.30.342.10">
    <property type="entry name" value="DNA Polymerase, chain B, domain 1"/>
    <property type="match status" value="1"/>
</dbReference>
<evidence type="ECO:0000256" key="10">
    <source>
        <dbReference type="ARBA" id="ARBA00023014"/>
    </source>
</evidence>
<dbReference type="GO" id="GO:0000166">
    <property type="term" value="F:nucleotide binding"/>
    <property type="evidence" value="ECO:0007669"/>
    <property type="project" value="InterPro"/>
</dbReference>
<gene>
    <name evidence="19" type="ORF">GP486_006454</name>
</gene>
<keyword evidence="6" id="KW-0227">DNA damage</keyword>
<organism evidence="19 20">
    <name type="scientific">Trichoglossum hirsutum</name>
    <dbReference type="NCBI Taxonomy" id="265104"/>
    <lineage>
        <taxon>Eukaryota</taxon>
        <taxon>Fungi</taxon>
        <taxon>Dikarya</taxon>
        <taxon>Ascomycota</taxon>
        <taxon>Pezizomycotina</taxon>
        <taxon>Geoglossomycetes</taxon>
        <taxon>Geoglossales</taxon>
        <taxon>Geoglossaceae</taxon>
        <taxon>Trichoglossum</taxon>
    </lineage>
</organism>
<feature type="compositionally biased region" description="Basic and acidic residues" evidence="14">
    <location>
        <begin position="553"/>
        <end position="567"/>
    </location>
</feature>
<keyword evidence="3 13" id="KW-0808">Transferase</keyword>
<evidence type="ECO:0000313" key="19">
    <source>
        <dbReference type="EMBL" id="KAH0553475.1"/>
    </source>
</evidence>
<dbReference type="InterPro" id="IPR036397">
    <property type="entry name" value="RNaseH_sf"/>
</dbReference>
<dbReference type="SUPFAM" id="SSF56672">
    <property type="entry name" value="DNA/RNA polymerases"/>
    <property type="match status" value="1"/>
</dbReference>
<dbReference type="Gene3D" id="3.90.1600.10">
    <property type="entry name" value="Palm domain of DNA polymerase"/>
    <property type="match status" value="1"/>
</dbReference>
<dbReference type="CDD" id="cd05778">
    <property type="entry name" value="DNA_polB_zeta_exo"/>
    <property type="match status" value="1"/>
</dbReference>
<dbReference type="EC" id="2.7.7.7" evidence="13"/>